<organism evidence="2 3">
    <name type="scientific">Penicillium hordei</name>
    <dbReference type="NCBI Taxonomy" id="40994"/>
    <lineage>
        <taxon>Eukaryota</taxon>
        <taxon>Fungi</taxon>
        <taxon>Dikarya</taxon>
        <taxon>Ascomycota</taxon>
        <taxon>Pezizomycotina</taxon>
        <taxon>Eurotiomycetes</taxon>
        <taxon>Eurotiomycetidae</taxon>
        <taxon>Eurotiales</taxon>
        <taxon>Aspergillaceae</taxon>
        <taxon>Penicillium</taxon>
    </lineage>
</organism>
<comment type="caution">
    <text evidence="2">The sequence shown here is derived from an EMBL/GenBank/DDBJ whole genome shotgun (WGS) entry which is preliminary data.</text>
</comment>
<dbReference type="GeneID" id="81581714"/>
<accession>A0AAD6H7D4</accession>
<keyword evidence="1" id="KW-0472">Membrane</keyword>
<evidence type="ECO:0000313" key="2">
    <source>
        <dbReference type="EMBL" id="KAJ5615300.1"/>
    </source>
</evidence>
<evidence type="ECO:0000313" key="3">
    <source>
        <dbReference type="Proteomes" id="UP001213799"/>
    </source>
</evidence>
<dbReference type="RefSeq" id="XP_056756467.1">
    <property type="nucleotide sequence ID" value="XM_056891472.1"/>
</dbReference>
<name>A0AAD6H7D4_9EURO</name>
<reference evidence="2" key="2">
    <citation type="submission" date="2023-01" db="EMBL/GenBank/DDBJ databases">
        <authorList>
            <person name="Petersen C."/>
        </authorList>
    </citation>
    <scope>NUCLEOTIDE SEQUENCE</scope>
    <source>
        <strain evidence="2">IBT 12815</strain>
    </source>
</reference>
<dbReference type="AlphaFoldDB" id="A0AAD6H7D4"/>
<keyword evidence="3" id="KW-1185">Reference proteome</keyword>
<dbReference type="EMBL" id="JAQJAE010000001">
    <property type="protein sequence ID" value="KAJ5615300.1"/>
    <property type="molecule type" value="Genomic_DNA"/>
</dbReference>
<sequence length="85" mass="9231">MKLGKQVANAEAILGTKIKAILPGGNCTYMYLLSVGPYPTTGLRLKKRRRQDSMENSSGSLAVELVASLSLVFLALIFFLQATRV</sequence>
<keyword evidence="1" id="KW-0812">Transmembrane</keyword>
<feature type="transmembrane region" description="Helical" evidence="1">
    <location>
        <begin position="20"/>
        <end position="40"/>
    </location>
</feature>
<keyword evidence="1" id="KW-1133">Transmembrane helix</keyword>
<evidence type="ECO:0000256" key="1">
    <source>
        <dbReference type="SAM" id="Phobius"/>
    </source>
</evidence>
<proteinExistence type="predicted"/>
<reference evidence="2" key="1">
    <citation type="journal article" date="2023" name="IMA Fungus">
        <title>Comparative genomic study of the Penicillium genus elucidates a diverse pangenome and 15 lateral gene transfer events.</title>
        <authorList>
            <person name="Petersen C."/>
            <person name="Sorensen T."/>
            <person name="Nielsen M.R."/>
            <person name="Sondergaard T.E."/>
            <person name="Sorensen J.L."/>
            <person name="Fitzpatrick D.A."/>
            <person name="Frisvad J.C."/>
            <person name="Nielsen K.L."/>
        </authorList>
    </citation>
    <scope>NUCLEOTIDE SEQUENCE</scope>
    <source>
        <strain evidence="2">IBT 12815</strain>
    </source>
</reference>
<protein>
    <submittedName>
        <fullName evidence="2">Uncharacterized protein</fullName>
    </submittedName>
</protein>
<feature type="transmembrane region" description="Helical" evidence="1">
    <location>
        <begin position="61"/>
        <end position="82"/>
    </location>
</feature>
<dbReference type="Proteomes" id="UP001213799">
    <property type="component" value="Unassembled WGS sequence"/>
</dbReference>
<gene>
    <name evidence="2" type="ORF">N7537_000414</name>
</gene>